<name>A0ACC1IN02_9FUNG</name>
<proteinExistence type="predicted"/>
<accession>A0ACC1IN02</accession>
<sequence length="430" mass="47226">MDRSSMGNAKISGLEADLNLRATDYSIATSLFYPTYLLFQPLSNWCLKRFGARKWLPTLTLLWGGVITAQAFASNRAQLFLCRVLLGIPEAGYNSGAIYLISYWYPKSQVTRRVSIFYTGTAIGTLIAGPIALGLTKLNHGFLHSWHTIFFVEGIATMAWGLVMFVMVPSYPDEAWVLKSAERAALVTKLGAEKQQAGRRQINTRRFVRCLFNPTMFLISLILLFCNVPLNTIMLFGPQVVRDMGFTQAEAQGMQALPGLCGFFGIVLVNWSLPLFGTHYLNIIFNAFIVTVGGVIMLCTANAGAQMFALCMFGFGSFGILGLAPGWLATNVASNVTLGSAAASVLLICGGSGGIIASNIYRNQDSPRYILGHSVNMAAGICMVVLALAVRWNMGRINRQKEDNPQDISFLSNEDIEELEEQHPGFRFVY</sequence>
<evidence type="ECO:0000313" key="2">
    <source>
        <dbReference type="Proteomes" id="UP001150581"/>
    </source>
</evidence>
<reference evidence="1" key="1">
    <citation type="submission" date="2022-07" db="EMBL/GenBank/DDBJ databases">
        <title>Phylogenomic reconstructions and comparative analyses of Kickxellomycotina fungi.</title>
        <authorList>
            <person name="Reynolds N.K."/>
            <person name="Stajich J.E."/>
            <person name="Barry K."/>
            <person name="Grigoriev I.V."/>
            <person name="Crous P."/>
            <person name="Smith M.E."/>
        </authorList>
    </citation>
    <scope>NUCLEOTIDE SEQUENCE</scope>
    <source>
        <strain evidence="1">Benny 63K</strain>
    </source>
</reference>
<gene>
    <name evidence="1" type="ORF">LPJ66_003632</name>
</gene>
<comment type="caution">
    <text evidence="1">The sequence shown here is derived from an EMBL/GenBank/DDBJ whole genome shotgun (WGS) entry which is preliminary data.</text>
</comment>
<dbReference type="Proteomes" id="UP001150581">
    <property type="component" value="Unassembled WGS sequence"/>
</dbReference>
<protein>
    <submittedName>
        <fullName evidence="1">Uncharacterized protein</fullName>
    </submittedName>
</protein>
<evidence type="ECO:0000313" key="1">
    <source>
        <dbReference type="EMBL" id="KAJ1897025.1"/>
    </source>
</evidence>
<keyword evidence="2" id="KW-1185">Reference proteome</keyword>
<organism evidence="1 2">
    <name type="scientific">Kickxella alabastrina</name>
    <dbReference type="NCBI Taxonomy" id="61397"/>
    <lineage>
        <taxon>Eukaryota</taxon>
        <taxon>Fungi</taxon>
        <taxon>Fungi incertae sedis</taxon>
        <taxon>Zoopagomycota</taxon>
        <taxon>Kickxellomycotina</taxon>
        <taxon>Kickxellomycetes</taxon>
        <taxon>Kickxellales</taxon>
        <taxon>Kickxellaceae</taxon>
        <taxon>Kickxella</taxon>
    </lineage>
</organism>
<dbReference type="EMBL" id="JANBPG010000376">
    <property type="protein sequence ID" value="KAJ1897025.1"/>
    <property type="molecule type" value="Genomic_DNA"/>
</dbReference>